<keyword evidence="3" id="KW-1185">Reference proteome</keyword>
<dbReference type="eggNOG" id="ENOG502SJQA">
    <property type="taxonomic scope" value="Eukaryota"/>
</dbReference>
<evidence type="ECO:0000313" key="2">
    <source>
        <dbReference type="EnsemblProtists" id="PYU1_T007707"/>
    </source>
</evidence>
<dbReference type="Proteomes" id="UP000019132">
    <property type="component" value="Unassembled WGS sequence"/>
</dbReference>
<dbReference type="EnsemblProtists" id="PYU1_T007707">
    <property type="protein sequence ID" value="PYU1_T007707"/>
    <property type="gene ID" value="PYU1_G007691"/>
</dbReference>
<dbReference type="InterPro" id="IPR023393">
    <property type="entry name" value="START-like_dom_sf"/>
</dbReference>
<dbReference type="InterPro" id="IPR052727">
    <property type="entry name" value="Rab4/Rab5_effector"/>
</dbReference>
<feature type="region of interest" description="Disordered" evidence="1">
    <location>
        <begin position="65"/>
        <end position="99"/>
    </location>
</feature>
<name>K3WRW3_GLOUD</name>
<feature type="compositionally biased region" description="Low complexity" evidence="1">
    <location>
        <begin position="85"/>
        <end position="97"/>
    </location>
</feature>
<evidence type="ECO:0008006" key="4">
    <source>
        <dbReference type="Google" id="ProtNLM"/>
    </source>
</evidence>
<protein>
    <recommendedName>
        <fullName evidence="4">FYVE-type domain-containing protein</fullName>
    </recommendedName>
</protein>
<dbReference type="AlphaFoldDB" id="K3WRW3"/>
<dbReference type="HOGENOM" id="CLU_015303_5_0_1"/>
<dbReference type="Gene3D" id="3.30.530.20">
    <property type="match status" value="1"/>
</dbReference>
<sequence length="557" mass="61186">MKFPTKQRLLPELTLSESEQAQHVTLAKTLVARTIAQYEDYDAVYNRQVSREQWKPVKHRESLTVYKQKKWPRPKQMAPRHGAHSSSSSNSSASSSARPQTTWSVPTLFMVGTIVGTLDDVMYGVATFDAPSMLLKTTYTHDELVDGEILNQIHGPTGDDPFRFLGLKWIVKGSPAAVSKIVRPRDLVFLESTGIDQLENGDRVGYHLMHSVDLPGYGPLQNSSILRGRVSSCIVFKELENGTVDVYMKANFEPNGKVGESVAVLSAANGLIYCSRAVYCAQHKKLAWLLTNRYKRAASVASDLRHCDCATCGKSARKFRRQLTTCQLCRGPMCSTCRVVKRISYIGSGVKEIDERVVPFCKGCVSSTSQKSAFTIAKEEVLSGRWERGGNGVMTTAAMMSVFGLPSEEAIESSSASNMSSRNGRSMSATSRTASAYGDPIELLDKAKYQNLLVPLTPSMPDFKRTFSAYSSCDEDSIDLALCYNEYDDASDVESGSTLDLDDVVEGVPVDMGTLAPQDELYLRMALLRDAAETTYNIAMTNAAAHMTATSSTRGFI</sequence>
<dbReference type="PANTHER" id="PTHR13510">
    <property type="entry name" value="FYVE-FINGER-CONTAINING RAB5 EFFECTOR PROTEIN RABENOSYN-5-RELATED"/>
    <property type="match status" value="1"/>
</dbReference>
<reference evidence="2" key="3">
    <citation type="submission" date="2015-02" db="UniProtKB">
        <authorList>
            <consortium name="EnsemblProtists"/>
        </authorList>
    </citation>
    <scope>IDENTIFICATION</scope>
    <source>
        <strain evidence="2">DAOM BR144</strain>
    </source>
</reference>
<dbReference type="PANTHER" id="PTHR13510:SF44">
    <property type="entry name" value="RABENOSYN-5"/>
    <property type="match status" value="1"/>
</dbReference>
<dbReference type="VEuPathDB" id="FungiDB:PYU1_G007691"/>
<evidence type="ECO:0000313" key="3">
    <source>
        <dbReference type="Proteomes" id="UP000019132"/>
    </source>
</evidence>
<reference evidence="3" key="2">
    <citation type="submission" date="2010-04" db="EMBL/GenBank/DDBJ databases">
        <authorList>
            <person name="Buell R."/>
            <person name="Hamilton J."/>
            <person name="Hostetler J."/>
        </authorList>
    </citation>
    <scope>NUCLEOTIDE SEQUENCE [LARGE SCALE GENOMIC DNA]</scope>
    <source>
        <strain evidence="3">DAOM:BR144</strain>
    </source>
</reference>
<reference evidence="3" key="1">
    <citation type="journal article" date="2010" name="Genome Biol.">
        <title>Genome sequence of the necrotrophic plant pathogen Pythium ultimum reveals original pathogenicity mechanisms and effector repertoire.</title>
        <authorList>
            <person name="Levesque C.A."/>
            <person name="Brouwer H."/>
            <person name="Cano L."/>
            <person name="Hamilton J.P."/>
            <person name="Holt C."/>
            <person name="Huitema E."/>
            <person name="Raffaele S."/>
            <person name="Robideau G.P."/>
            <person name="Thines M."/>
            <person name="Win J."/>
            <person name="Zerillo M.M."/>
            <person name="Beakes G.W."/>
            <person name="Boore J.L."/>
            <person name="Busam D."/>
            <person name="Dumas B."/>
            <person name="Ferriera S."/>
            <person name="Fuerstenberg S.I."/>
            <person name="Gachon C.M."/>
            <person name="Gaulin E."/>
            <person name="Govers F."/>
            <person name="Grenville-Briggs L."/>
            <person name="Horner N."/>
            <person name="Hostetler J."/>
            <person name="Jiang R.H."/>
            <person name="Johnson J."/>
            <person name="Krajaejun T."/>
            <person name="Lin H."/>
            <person name="Meijer H.J."/>
            <person name="Moore B."/>
            <person name="Morris P."/>
            <person name="Phuntmart V."/>
            <person name="Puiu D."/>
            <person name="Shetty J."/>
            <person name="Stajich J.E."/>
            <person name="Tripathy S."/>
            <person name="Wawra S."/>
            <person name="van West P."/>
            <person name="Whitty B.R."/>
            <person name="Coutinho P.M."/>
            <person name="Henrissat B."/>
            <person name="Martin F."/>
            <person name="Thomas P.D."/>
            <person name="Tyler B.M."/>
            <person name="De Vries R.P."/>
            <person name="Kamoun S."/>
            <person name="Yandell M."/>
            <person name="Tisserat N."/>
            <person name="Buell C.R."/>
        </authorList>
    </citation>
    <scope>NUCLEOTIDE SEQUENCE</scope>
    <source>
        <strain evidence="3">DAOM:BR144</strain>
    </source>
</reference>
<dbReference type="InParanoid" id="K3WRW3"/>
<dbReference type="EMBL" id="GL376585">
    <property type="status" value="NOT_ANNOTATED_CDS"/>
    <property type="molecule type" value="Genomic_DNA"/>
</dbReference>
<organism evidence="2 3">
    <name type="scientific">Globisporangium ultimum (strain ATCC 200006 / CBS 805.95 / DAOM BR144)</name>
    <name type="common">Pythium ultimum</name>
    <dbReference type="NCBI Taxonomy" id="431595"/>
    <lineage>
        <taxon>Eukaryota</taxon>
        <taxon>Sar</taxon>
        <taxon>Stramenopiles</taxon>
        <taxon>Oomycota</taxon>
        <taxon>Peronosporomycetes</taxon>
        <taxon>Pythiales</taxon>
        <taxon>Pythiaceae</taxon>
        <taxon>Globisporangium</taxon>
    </lineage>
</organism>
<proteinExistence type="predicted"/>
<evidence type="ECO:0000256" key="1">
    <source>
        <dbReference type="SAM" id="MobiDB-lite"/>
    </source>
</evidence>
<accession>K3WRW3</accession>